<evidence type="ECO:0000256" key="11">
    <source>
        <dbReference type="ARBA" id="ARBA00023136"/>
    </source>
</evidence>
<dbReference type="AlphaFoldDB" id="A0A7C4AQ91"/>
<keyword evidence="8 12" id="KW-1133">Transmembrane helix</keyword>
<dbReference type="PANTHER" id="PTHR11058">
    <property type="entry name" value="NADH-UBIQUINONE OXIDOREDUCTASE CHAIN 3"/>
    <property type="match status" value="1"/>
</dbReference>
<dbReference type="PANTHER" id="PTHR11058:SF22">
    <property type="entry name" value="NADH-QUINONE OXIDOREDUCTASE SUBUNIT A"/>
    <property type="match status" value="1"/>
</dbReference>
<dbReference type="GO" id="GO:0050136">
    <property type="term" value="F:NADH dehydrogenase (quinone) (non-electrogenic) activity"/>
    <property type="evidence" value="ECO:0007669"/>
    <property type="project" value="UniProtKB-UniRule"/>
</dbReference>
<evidence type="ECO:0000256" key="1">
    <source>
        <dbReference type="ARBA" id="ARBA00004141"/>
    </source>
</evidence>
<evidence type="ECO:0000313" key="14">
    <source>
        <dbReference type="EMBL" id="HGH59739.1"/>
    </source>
</evidence>
<reference evidence="14" key="1">
    <citation type="journal article" date="2020" name="mSystems">
        <title>Genome- and Community-Level Interaction Insights into Carbon Utilization and Element Cycling Functions of Hydrothermarchaeota in Hydrothermal Sediment.</title>
        <authorList>
            <person name="Zhou Z."/>
            <person name="Liu Y."/>
            <person name="Xu W."/>
            <person name="Pan J."/>
            <person name="Luo Z.H."/>
            <person name="Li M."/>
        </authorList>
    </citation>
    <scope>NUCLEOTIDE SEQUENCE [LARGE SCALE GENOMIC DNA]</scope>
    <source>
        <strain evidence="14">SpSt-769</strain>
    </source>
</reference>
<comment type="catalytic activity">
    <reaction evidence="12 13">
        <text>a quinone + NADH + 5 H(+)(in) = a quinol + NAD(+) + 4 H(+)(out)</text>
        <dbReference type="Rhea" id="RHEA:57888"/>
        <dbReference type="ChEBI" id="CHEBI:15378"/>
        <dbReference type="ChEBI" id="CHEBI:24646"/>
        <dbReference type="ChEBI" id="CHEBI:57540"/>
        <dbReference type="ChEBI" id="CHEBI:57945"/>
        <dbReference type="ChEBI" id="CHEBI:132124"/>
    </reaction>
</comment>
<comment type="subcellular location">
    <subcellularLocation>
        <location evidence="12 13">Cell membrane</location>
        <topology evidence="12 13">Multi-pass membrane protein</topology>
    </subcellularLocation>
    <subcellularLocation>
        <location evidence="1">Membrane</location>
        <topology evidence="1">Multi-pass membrane protein</topology>
    </subcellularLocation>
</comment>
<name>A0A7C4AQ91_9BACT</name>
<comment type="caution">
    <text evidence="14">The sequence shown here is derived from an EMBL/GenBank/DDBJ whole genome shotgun (WGS) entry which is preliminary data.</text>
</comment>
<keyword evidence="6 12" id="KW-0874">Quinone</keyword>
<keyword evidence="5 12" id="KW-0812">Transmembrane</keyword>
<feature type="transmembrane region" description="Helical" evidence="12">
    <location>
        <begin position="89"/>
        <end position="110"/>
    </location>
</feature>
<dbReference type="GO" id="GO:0005886">
    <property type="term" value="C:plasma membrane"/>
    <property type="evidence" value="ECO:0007669"/>
    <property type="project" value="UniProtKB-SubCell"/>
</dbReference>
<dbReference type="InterPro" id="IPR023043">
    <property type="entry name" value="NAD(P)H_OxRDtase_bac/plastid"/>
</dbReference>
<dbReference type="EC" id="7.1.1.-" evidence="12"/>
<dbReference type="InterPro" id="IPR000440">
    <property type="entry name" value="NADH_UbQ/plastoQ_OxRdtase_su3"/>
</dbReference>
<dbReference type="Pfam" id="PF00507">
    <property type="entry name" value="Oxidored_q4"/>
    <property type="match status" value="1"/>
</dbReference>
<evidence type="ECO:0000256" key="4">
    <source>
        <dbReference type="ARBA" id="ARBA00022475"/>
    </source>
</evidence>
<dbReference type="Gene3D" id="1.20.58.1610">
    <property type="entry name" value="NADH:ubiquinone/plastoquinone oxidoreductase, chain 3"/>
    <property type="match status" value="1"/>
</dbReference>
<dbReference type="HAMAP" id="MF_01394">
    <property type="entry name" value="NDH1_NuoA"/>
    <property type="match status" value="1"/>
</dbReference>
<comment type="function">
    <text evidence="12">NDH-1 shuttles electrons from NADH, via FMN and iron-sulfur (Fe-S) centers, to quinones in the respiratory chain. The immediate electron acceptor for the enzyme in this species is believed to be ubiquinone. Couples the redox reaction to proton translocation (for every two electrons transferred, four hydrogen ions are translocated across the cytoplasmic membrane), and thus conserves the redox energy in a proton gradient.</text>
</comment>
<evidence type="ECO:0000256" key="2">
    <source>
        <dbReference type="ARBA" id="ARBA00008472"/>
    </source>
</evidence>
<dbReference type="InterPro" id="IPR038430">
    <property type="entry name" value="NDAH_ubi_oxred_su3_sf"/>
</dbReference>
<feature type="transmembrane region" description="Helical" evidence="12">
    <location>
        <begin position="6"/>
        <end position="29"/>
    </location>
</feature>
<evidence type="ECO:0000256" key="10">
    <source>
        <dbReference type="ARBA" id="ARBA00023075"/>
    </source>
</evidence>
<keyword evidence="9 12" id="KW-0520">NAD</keyword>
<dbReference type="GO" id="GO:0048038">
    <property type="term" value="F:quinone binding"/>
    <property type="evidence" value="ECO:0007669"/>
    <property type="project" value="UniProtKB-KW"/>
</dbReference>
<evidence type="ECO:0000256" key="13">
    <source>
        <dbReference type="RuleBase" id="RU003639"/>
    </source>
</evidence>
<evidence type="ECO:0000256" key="12">
    <source>
        <dbReference type="HAMAP-Rule" id="MF_01394"/>
    </source>
</evidence>
<keyword evidence="4 12" id="KW-1003">Cell membrane</keyword>
<keyword evidence="10 12" id="KW-0830">Ubiquinone</keyword>
<comment type="similarity">
    <text evidence="2 12 13">Belongs to the complex I subunit 3 family.</text>
</comment>
<accession>A0A7C4AQ91</accession>
<evidence type="ECO:0000256" key="9">
    <source>
        <dbReference type="ARBA" id="ARBA00023027"/>
    </source>
</evidence>
<feature type="transmembrane region" description="Helical" evidence="12">
    <location>
        <begin position="60"/>
        <end position="83"/>
    </location>
</feature>
<evidence type="ECO:0000256" key="7">
    <source>
        <dbReference type="ARBA" id="ARBA00022967"/>
    </source>
</evidence>
<proteinExistence type="inferred from homology"/>
<dbReference type="EMBL" id="DTGT01000012">
    <property type="protein sequence ID" value="HGH59739.1"/>
    <property type="molecule type" value="Genomic_DNA"/>
</dbReference>
<dbReference type="FunFam" id="1.20.58.1610:FF:000004">
    <property type="entry name" value="NADH-quinone oxidoreductase subunit A"/>
    <property type="match status" value="1"/>
</dbReference>
<protein>
    <recommendedName>
        <fullName evidence="12">NADH-quinone oxidoreductase subunit A</fullName>
        <ecNumber evidence="12">7.1.1.-</ecNumber>
    </recommendedName>
    <alternativeName>
        <fullName evidence="12">NADH dehydrogenase I subunit A</fullName>
    </alternativeName>
    <alternativeName>
        <fullName evidence="12">NDH-1 subunit A</fullName>
    </alternativeName>
    <alternativeName>
        <fullName evidence="12">NUO1</fullName>
    </alternativeName>
</protein>
<evidence type="ECO:0000256" key="8">
    <source>
        <dbReference type="ARBA" id="ARBA00022989"/>
    </source>
</evidence>
<comment type="subunit">
    <text evidence="12">NDH-1 is composed of 14 different subunits. Subunits NuoA, H, J, K, L, M, N constitute the membrane sector of the complex.</text>
</comment>
<keyword evidence="11 12" id="KW-0472">Membrane</keyword>
<sequence length="118" mass="13609">MVNSYLPLLVIVLMSAFIGLVIIVLSELLSKKNVTPIKVMPYECGMDPIGSARKRFSVRFFVLGMLFIVFDIELIFLFPWATIFEQLRVFGFIEMLVFVLVLLVGLVYVWRKGALEWE</sequence>
<keyword evidence="7 12" id="KW-1278">Translocase</keyword>
<organism evidence="14">
    <name type="scientific">Desulfomonile tiedjei</name>
    <dbReference type="NCBI Taxonomy" id="2358"/>
    <lineage>
        <taxon>Bacteria</taxon>
        <taxon>Pseudomonadati</taxon>
        <taxon>Thermodesulfobacteriota</taxon>
        <taxon>Desulfomonilia</taxon>
        <taxon>Desulfomonilales</taxon>
        <taxon>Desulfomonilaceae</taxon>
        <taxon>Desulfomonile</taxon>
    </lineage>
</organism>
<dbReference type="GO" id="GO:0030964">
    <property type="term" value="C:NADH dehydrogenase complex"/>
    <property type="evidence" value="ECO:0007669"/>
    <property type="project" value="TreeGrafter"/>
</dbReference>
<dbReference type="GO" id="GO:0008137">
    <property type="term" value="F:NADH dehydrogenase (ubiquinone) activity"/>
    <property type="evidence" value="ECO:0007669"/>
    <property type="project" value="InterPro"/>
</dbReference>
<evidence type="ECO:0000256" key="3">
    <source>
        <dbReference type="ARBA" id="ARBA00022448"/>
    </source>
</evidence>
<keyword evidence="3 12" id="KW-0813">Transport</keyword>
<gene>
    <name evidence="12" type="primary">nuoA</name>
    <name evidence="14" type="ORF">ENV54_00420</name>
</gene>
<evidence type="ECO:0000256" key="6">
    <source>
        <dbReference type="ARBA" id="ARBA00022719"/>
    </source>
</evidence>
<evidence type="ECO:0000256" key="5">
    <source>
        <dbReference type="ARBA" id="ARBA00022692"/>
    </source>
</evidence>